<keyword evidence="3" id="KW-1185">Reference proteome</keyword>
<accession>A0A345PH27</accession>
<evidence type="ECO:0000313" key="2">
    <source>
        <dbReference type="EMBL" id="AXI09307.1"/>
    </source>
</evidence>
<feature type="region of interest" description="Disordered" evidence="1">
    <location>
        <begin position="1"/>
        <end position="33"/>
    </location>
</feature>
<gene>
    <name evidence="2" type="ORF">CUC15_10405</name>
</gene>
<feature type="compositionally biased region" description="Polar residues" evidence="1">
    <location>
        <begin position="143"/>
        <end position="156"/>
    </location>
</feature>
<organism evidence="2 3">
    <name type="scientific">Oceanobacillus zhaokaii</name>
    <dbReference type="NCBI Taxonomy" id="2052660"/>
    <lineage>
        <taxon>Bacteria</taxon>
        <taxon>Bacillati</taxon>
        <taxon>Bacillota</taxon>
        <taxon>Bacilli</taxon>
        <taxon>Bacillales</taxon>
        <taxon>Bacillaceae</taxon>
        <taxon>Oceanobacillus</taxon>
    </lineage>
</organism>
<dbReference type="OrthoDB" id="2860117at2"/>
<feature type="compositionally biased region" description="Polar residues" evidence="1">
    <location>
        <begin position="23"/>
        <end position="33"/>
    </location>
</feature>
<dbReference type="EMBL" id="CP024848">
    <property type="protein sequence ID" value="AXI09307.1"/>
    <property type="molecule type" value="Genomic_DNA"/>
</dbReference>
<evidence type="ECO:0000256" key="1">
    <source>
        <dbReference type="SAM" id="MobiDB-lite"/>
    </source>
</evidence>
<dbReference type="Proteomes" id="UP000253908">
    <property type="component" value="Chromosome"/>
</dbReference>
<evidence type="ECO:0000313" key="3">
    <source>
        <dbReference type="Proteomes" id="UP000253908"/>
    </source>
</evidence>
<protein>
    <recommendedName>
        <fullName evidence="4">YqfQ-like protein</fullName>
    </recommendedName>
</protein>
<dbReference type="InterPro" id="IPR025571">
    <property type="entry name" value="YqfQ"/>
</dbReference>
<evidence type="ECO:0008006" key="4">
    <source>
        <dbReference type="Google" id="ProtNLM"/>
    </source>
</evidence>
<dbReference type="RefSeq" id="WP_114916597.1">
    <property type="nucleotide sequence ID" value="NZ_CP024848.1"/>
</dbReference>
<dbReference type="Pfam" id="PF14181">
    <property type="entry name" value="YqfQ"/>
    <property type="match status" value="1"/>
</dbReference>
<sequence length="156" mass="17275">MFPGNRQRNGFPMPMNRGANNFRFPSQGFTQQPQRSMGANLLQRFLPQQAQAATIASKGAGGLSSTLNNVQQVLKVVQSTAPLVQEYGPMVKNLPAMYRMMKAFKNFNLTEDDTKVETKENVEEQAVPSNNTHKNTGIKKSPTKQGNGQSTPKLYI</sequence>
<proteinExistence type="predicted"/>
<dbReference type="KEGG" id="ocn:CUC15_10405"/>
<dbReference type="AlphaFoldDB" id="A0A345PH27"/>
<feature type="region of interest" description="Disordered" evidence="1">
    <location>
        <begin position="117"/>
        <end position="156"/>
    </location>
</feature>
<reference evidence="3" key="1">
    <citation type="submission" date="2017-11" db="EMBL/GenBank/DDBJ databases">
        <authorList>
            <person name="Zhu W."/>
        </authorList>
    </citation>
    <scope>NUCLEOTIDE SEQUENCE [LARGE SCALE GENOMIC DNA]</scope>
    <source>
        <strain evidence="3">160</strain>
    </source>
</reference>
<name>A0A345PH27_9BACI</name>